<dbReference type="AlphaFoldDB" id="A0A024FWJ0"/>
<evidence type="ECO:0000313" key="2">
    <source>
        <dbReference type="Proteomes" id="UP000053237"/>
    </source>
</evidence>
<evidence type="ECO:0000313" key="1">
    <source>
        <dbReference type="EMBL" id="CCI10999.1"/>
    </source>
</evidence>
<dbReference type="EMBL" id="CAIX01000503">
    <property type="protein sequence ID" value="CCI10999.1"/>
    <property type="molecule type" value="Genomic_DNA"/>
</dbReference>
<accession>A0A024FWJ0</accession>
<name>A0A024FWJ0_9STRA</name>
<comment type="caution">
    <text evidence="1">The sequence shown here is derived from an EMBL/GenBank/DDBJ whole genome shotgun (WGS) entry which is preliminary data.</text>
</comment>
<reference evidence="1 2" key="1">
    <citation type="submission" date="2012-05" db="EMBL/GenBank/DDBJ databases">
        <title>Recombination and specialization in a pathogen metapopulation.</title>
        <authorList>
            <person name="Gardiner A."/>
            <person name="Kemen E."/>
            <person name="Schultz-Larsen T."/>
            <person name="MacLean D."/>
            <person name="Van Oosterhout C."/>
            <person name="Jones J.D.G."/>
        </authorList>
    </citation>
    <scope>NUCLEOTIDE SEQUENCE [LARGE SCALE GENOMIC DNA]</scope>
    <source>
        <strain evidence="1 2">Ac Nc2</strain>
    </source>
</reference>
<keyword evidence="2" id="KW-1185">Reference proteome</keyword>
<sequence length="356" mass="39652">MNSITSQSDARTCSDPQFTSMSETSKLIKSYPPSLNGTKASGLLALSEEPDILRELLFDNEICIPRQLKPLIKLQSCIGTSSLSSMAHHISLEMGHSFQYSDGMQKLRTSSFSNPIIASYPYIGEGEKIKQNPNSALFDESNCAYNDQRLVLSAVSSVASEANNKHQNSCANGKELHPRHTSSLTDPTLTKLLSLYGSNRTPSSRSDAVSELPFVDSESVCTEYPGMMTALVSPPKVFIQEFCRHPSSFFQDMNEPYFDRPISSFEDARVDSTLFSSVNSVYGTAMNDDDLNVPHSTYMLDLTTDRIIQEQNTDNAILQSEPQRKFVRLDETPERYHTLASTNGSLQEKKLHVYLL</sequence>
<organism evidence="1 2">
    <name type="scientific">Albugo candida</name>
    <dbReference type="NCBI Taxonomy" id="65357"/>
    <lineage>
        <taxon>Eukaryota</taxon>
        <taxon>Sar</taxon>
        <taxon>Stramenopiles</taxon>
        <taxon>Oomycota</taxon>
        <taxon>Peronosporomycetes</taxon>
        <taxon>Albuginales</taxon>
        <taxon>Albuginaceae</taxon>
        <taxon>Albugo</taxon>
    </lineage>
</organism>
<protein>
    <submittedName>
        <fullName evidence="1">Uncharacterized protein</fullName>
    </submittedName>
</protein>
<gene>
    <name evidence="1" type="ORF">BN9_121980</name>
</gene>
<dbReference type="Proteomes" id="UP000053237">
    <property type="component" value="Unassembled WGS sequence"/>
</dbReference>
<dbReference type="InParanoid" id="A0A024FWJ0"/>
<proteinExistence type="predicted"/>